<comment type="similarity">
    <text evidence="1">Belongs to the ABC transporter superfamily.</text>
</comment>
<dbReference type="InterPro" id="IPR003593">
    <property type="entry name" value="AAA+_ATPase"/>
</dbReference>
<dbReference type="Proteomes" id="UP001205063">
    <property type="component" value="Unassembled WGS sequence"/>
</dbReference>
<dbReference type="SUPFAM" id="SSF52540">
    <property type="entry name" value="P-loop containing nucleoside triphosphate hydrolases"/>
    <property type="match status" value="1"/>
</dbReference>
<feature type="domain" description="ABC transporter" evidence="5">
    <location>
        <begin position="3"/>
        <end position="230"/>
    </location>
</feature>
<evidence type="ECO:0000256" key="2">
    <source>
        <dbReference type="ARBA" id="ARBA00022448"/>
    </source>
</evidence>
<evidence type="ECO:0000256" key="3">
    <source>
        <dbReference type="ARBA" id="ARBA00022741"/>
    </source>
</evidence>
<dbReference type="AlphaFoldDB" id="A0AAW5K7U8"/>
<dbReference type="SMART" id="SM00382">
    <property type="entry name" value="AAA"/>
    <property type="match status" value="1"/>
</dbReference>
<organism evidence="6 7">
    <name type="scientific">Bittarella massiliensis</name>
    <name type="common">ex Durand et al. 2017</name>
    <dbReference type="NCBI Taxonomy" id="1720313"/>
    <lineage>
        <taxon>Bacteria</taxon>
        <taxon>Bacillati</taxon>
        <taxon>Bacillota</taxon>
        <taxon>Clostridia</taxon>
        <taxon>Eubacteriales</taxon>
        <taxon>Oscillospiraceae</taxon>
        <taxon>Bittarella (ex Durand et al. 2017)</taxon>
    </lineage>
</organism>
<name>A0AAW5K7U8_9FIRM</name>
<dbReference type="Pfam" id="PF00005">
    <property type="entry name" value="ABC_tran"/>
    <property type="match status" value="1"/>
</dbReference>
<dbReference type="PANTHER" id="PTHR43335:SF2">
    <property type="entry name" value="ABC TRANSPORTER, ATP-BINDING PROTEIN"/>
    <property type="match status" value="1"/>
</dbReference>
<dbReference type="PROSITE" id="PS00211">
    <property type="entry name" value="ABC_TRANSPORTER_1"/>
    <property type="match status" value="1"/>
</dbReference>
<dbReference type="RefSeq" id="WP_185916260.1">
    <property type="nucleotide sequence ID" value="NZ_JACMSD010000006.1"/>
</dbReference>
<dbReference type="Gene3D" id="3.40.50.300">
    <property type="entry name" value="P-loop containing nucleotide triphosphate hydrolases"/>
    <property type="match status" value="1"/>
</dbReference>
<keyword evidence="3" id="KW-0547">Nucleotide-binding</keyword>
<comment type="caution">
    <text evidence="6">The sequence shown here is derived from an EMBL/GenBank/DDBJ whole genome shotgun (WGS) entry which is preliminary data.</text>
</comment>
<sequence length="293" mass="32400">MKIELQDVSKRFGKKRALDGLTLSIDTGVYGLLGPNGAGKTTLMRCLLGRYECSGGSILVDGQKMGKHHSLSAHCGYLPQSFDFFHELTCREVLAYFCALKKIPRRQWSEEANRCLRVVNLLGEEKKKVGALSGGMRRRLGIAQALLGDPPLLIFDEPTAGLDPEERMRFKNIVAEVKGGRTILISTHIVDDIDVVCDHILVISQGRLLASGKKEAICRCAQGLVYCLPRNLQKNLVGDWSLENIFEEGGEEWIRILSSEPQPCQAVAPNLEDGYFSLVREVSSWRPDGSSLG</sequence>
<gene>
    <name evidence="6" type="ORF">NE646_00190</name>
</gene>
<dbReference type="InterPro" id="IPR003439">
    <property type="entry name" value="ABC_transporter-like_ATP-bd"/>
</dbReference>
<dbReference type="InterPro" id="IPR027417">
    <property type="entry name" value="P-loop_NTPase"/>
</dbReference>
<evidence type="ECO:0000313" key="7">
    <source>
        <dbReference type="Proteomes" id="UP001205063"/>
    </source>
</evidence>
<dbReference type="GO" id="GO:0016887">
    <property type="term" value="F:ATP hydrolysis activity"/>
    <property type="evidence" value="ECO:0007669"/>
    <property type="project" value="InterPro"/>
</dbReference>
<keyword evidence="4 6" id="KW-0067">ATP-binding</keyword>
<dbReference type="EMBL" id="JANGAB010000001">
    <property type="protein sequence ID" value="MCQ4948090.1"/>
    <property type="molecule type" value="Genomic_DNA"/>
</dbReference>
<dbReference type="PROSITE" id="PS50893">
    <property type="entry name" value="ABC_TRANSPORTER_2"/>
    <property type="match status" value="1"/>
</dbReference>
<proteinExistence type="inferred from homology"/>
<evidence type="ECO:0000313" key="6">
    <source>
        <dbReference type="EMBL" id="MCQ4948090.1"/>
    </source>
</evidence>
<dbReference type="PANTHER" id="PTHR43335">
    <property type="entry name" value="ABC TRANSPORTER, ATP-BINDING PROTEIN"/>
    <property type="match status" value="1"/>
</dbReference>
<keyword evidence="2" id="KW-0813">Transport</keyword>
<accession>A0AAW5K7U8</accession>
<reference evidence="6" key="1">
    <citation type="submission" date="2022-06" db="EMBL/GenBank/DDBJ databases">
        <title>Isolation of gut microbiota from human fecal samples.</title>
        <authorList>
            <person name="Pamer E.G."/>
            <person name="Barat B."/>
            <person name="Waligurski E."/>
            <person name="Medina S."/>
            <person name="Paddock L."/>
            <person name="Mostad J."/>
        </authorList>
    </citation>
    <scope>NUCLEOTIDE SEQUENCE</scope>
    <source>
        <strain evidence="6">DFI.7.96</strain>
    </source>
</reference>
<dbReference type="InterPro" id="IPR017871">
    <property type="entry name" value="ABC_transporter-like_CS"/>
</dbReference>
<protein>
    <submittedName>
        <fullName evidence="6">ATP-binding cassette domain-containing protein</fullName>
    </submittedName>
</protein>
<evidence type="ECO:0000256" key="1">
    <source>
        <dbReference type="ARBA" id="ARBA00005417"/>
    </source>
</evidence>
<evidence type="ECO:0000256" key="4">
    <source>
        <dbReference type="ARBA" id="ARBA00022840"/>
    </source>
</evidence>
<dbReference type="GO" id="GO:0005524">
    <property type="term" value="F:ATP binding"/>
    <property type="evidence" value="ECO:0007669"/>
    <property type="project" value="UniProtKB-KW"/>
</dbReference>
<evidence type="ECO:0000259" key="5">
    <source>
        <dbReference type="PROSITE" id="PS50893"/>
    </source>
</evidence>